<proteinExistence type="predicted"/>
<name>A0A0E9SJY5_ANGAN</name>
<accession>A0A0E9SJY5</accession>
<dbReference type="AlphaFoldDB" id="A0A0E9SJY5"/>
<dbReference type="EMBL" id="GBXM01067597">
    <property type="protein sequence ID" value="JAH40980.1"/>
    <property type="molecule type" value="Transcribed_RNA"/>
</dbReference>
<reference evidence="1" key="2">
    <citation type="journal article" date="2015" name="Fish Shellfish Immunol.">
        <title>Early steps in the European eel (Anguilla anguilla)-Vibrio vulnificus interaction in the gills: Role of the RtxA13 toxin.</title>
        <authorList>
            <person name="Callol A."/>
            <person name="Pajuelo D."/>
            <person name="Ebbesson L."/>
            <person name="Teles M."/>
            <person name="MacKenzie S."/>
            <person name="Amaro C."/>
        </authorList>
    </citation>
    <scope>NUCLEOTIDE SEQUENCE</scope>
</reference>
<organism evidence="1">
    <name type="scientific">Anguilla anguilla</name>
    <name type="common">European freshwater eel</name>
    <name type="synonym">Muraena anguilla</name>
    <dbReference type="NCBI Taxonomy" id="7936"/>
    <lineage>
        <taxon>Eukaryota</taxon>
        <taxon>Metazoa</taxon>
        <taxon>Chordata</taxon>
        <taxon>Craniata</taxon>
        <taxon>Vertebrata</taxon>
        <taxon>Euteleostomi</taxon>
        <taxon>Actinopterygii</taxon>
        <taxon>Neopterygii</taxon>
        <taxon>Teleostei</taxon>
        <taxon>Anguilliformes</taxon>
        <taxon>Anguillidae</taxon>
        <taxon>Anguilla</taxon>
    </lineage>
</organism>
<evidence type="ECO:0000313" key="1">
    <source>
        <dbReference type="EMBL" id="JAH40980.1"/>
    </source>
</evidence>
<sequence>MCDLEATEFNGTHPCWSSLPWLRCWHFLRTSAPMFVQP</sequence>
<reference evidence="1" key="1">
    <citation type="submission" date="2014-11" db="EMBL/GenBank/DDBJ databases">
        <authorList>
            <person name="Amaro Gonzalez C."/>
        </authorList>
    </citation>
    <scope>NUCLEOTIDE SEQUENCE</scope>
</reference>
<protein>
    <submittedName>
        <fullName evidence="1">Uncharacterized protein</fullName>
    </submittedName>
</protein>